<dbReference type="GO" id="GO:0004176">
    <property type="term" value="F:ATP-dependent peptidase activity"/>
    <property type="evidence" value="ECO:0007669"/>
    <property type="project" value="InterPro"/>
</dbReference>
<dbReference type="GO" id="GO:0006508">
    <property type="term" value="P:proteolysis"/>
    <property type="evidence" value="ECO:0007669"/>
    <property type="project" value="InterPro"/>
</dbReference>
<sequence>MTHQKGGLKPAVASLGLKKARPARYLAIHEAGHALAHWWNGQPIEYAAAFAVPTADPEFQRLIMGGVVGQSFVLSAPEDCVELSDLVGRDMLVSIAGPAAQAKYGRYSLDRVLCAGGRSDEQAAFDFLGCLQGDDEDDDADWMAPFRLTVARSRELVRRYWPAIEALADLLQERGRVNGEEIEALFRTVTGESPTLRGNPLADLDKRGARHA</sequence>
<evidence type="ECO:0008006" key="3">
    <source>
        <dbReference type="Google" id="ProtNLM"/>
    </source>
</evidence>
<dbReference type="GO" id="GO:0004222">
    <property type="term" value="F:metalloendopeptidase activity"/>
    <property type="evidence" value="ECO:0007669"/>
    <property type="project" value="InterPro"/>
</dbReference>
<organism evidence="1 2">
    <name type="scientific">Azotobacter chroococcum</name>
    <dbReference type="NCBI Taxonomy" id="353"/>
    <lineage>
        <taxon>Bacteria</taxon>
        <taxon>Pseudomonadati</taxon>
        <taxon>Pseudomonadota</taxon>
        <taxon>Gammaproteobacteria</taxon>
        <taxon>Pseudomonadales</taxon>
        <taxon>Pseudomonadaceae</taxon>
        <taxon>Azotobacter</taxon>
    </lineage>
</organism>
<reference evidence="1" key="1">
    <citation type="submission" date="2020-03" db="EMBL/GenBank/DDBJ databases">
        <title>Genome assembly of Azotobacter chroococcum W5.</title>
        <authorList>
            <person name="Kannepalli A."/>
        </authorList>
    </citation>
    <scope>NUCLEOTIDE SEQUENCE</scope>
    <source>
        <strain evidence="1">W5</strain>
    </source>
</reference>
<dbReference type="Proteomes" id="UP000736384">
    <property type="component" value="Unassembled WGS sequence"/>
</dbReference>
<dbReference type="AlphaFoldDB" id="A0AA43Z4C8"/>
<dbReference type="EMBL" id="JAAPAP010000003">
    <property type="protein sequence ID" value="NHN76693.1"/>
    <property type="molecule type" value="Genomic_DNA"/>
</dbReference>
<proteinExistence type="predicted"/>
<evidence type="ECO:0000313" key="1">
    <source>
        <dbReference type="EMBL" id="NHN76693.1"/>
    </source>
</evidence>
<evidence type="ECO:0000313" key="2">
    <source>
        <dbReference type="Proteomes" id="UP000736384"/>
    </source>
</evidence>
<protein>
    <recommendedName>
        <fullName evidence="3">Peptidase M41 domain-containing protein</fullName>
    </recommendedName>
</protein>
<comment type="caution">
    <text evidence="1">The sequence shown here is derived from an EMBL/GenBank/DDBJ whole genome shotgun (WGS) entry which is preliminary data.</text>
</comment>
<dbReference type="GO" id="GO:0005524">
    <property type="term" value="F:ATP binding"/>
    <property type="evidence" value="ECO:0007669"/>
    <property type="project" value="InterPro"/>
</dbReference>
<dbReference type="Gene3D" id="1.20.58.760">
    <property type="entry name" value="Peptidase M41"/>
    <property type="match status" value="1"/>
</dbReference>
<dbReference type="InterPro" id="IPR037219">
    <property type="entry name" value="Peptidase_M41-like"/>
</dbReference>
<name>A0AA43Z4C8_9GAMM</name>
<dbReference type="SUPFAM" id="SSF140990">
    <property type="entry name" value="FtsH protease domain-like"/>
    <property type="match status" value="1"/>
</dbReference>
<accession>A0AA43Z4C8</accession>
<dbReference type="RefSeq" id="WP_165891855.1">
    <property type="nucleotide sequence ID" value="NZ_JAAPAP010000003.1"/>
</dbReference>
<gene>
    <name evidence="1" type="ORF">HA520_05240</name>
</gene>